<dbReference type="CDD" id="cd17546">
    <property type="entry name" value="REC_hyHK_CKI1_RcsC-like"/>
    <property type="match status" value="1"/>
</dbReference>
<dbReference type="EC" id="2.7.13.3" evidence="2"/>
<organism evidence="8">
    <name type="scientific">Amphora coffeiformis</name>
    <dbReference type="NCBI Taxonomy" id="265554"/>
    <lineage>
        <taxon>Eukaryota</taxon>
        <taxon>Sar</taxon>
        <taxon>Stramenopiles</taxon>
        <taxon>Ochrophyta</taxon>
        <taxon>Bacillariophyta</taxon>
        <taxon>Bacillariophyceae</taxon>
        <taxon>Bacillariophycidae</taxon>
        <taxon>Thalassiophysales</taxon>
        <taxon>Catenulaceae</taxon>
        <taxon>Amphora</taxon>
    </lineage>
</organism>
<evidence type="ECO:0000256" key="3">
    <source>
        <dbReference type="ARBA" id="ARBA00022679"/>
    </source>
</evidence>
<dbReference type="Pfam" id="PF02518">
    <property type="entry name" value="HATPase_c"/>
    <property type="match status" value="1"/>
</dbReference>
<dbReference type="PROSITE" id="PS50110">
    <property type="entry name" value="RESPONSE_REGULATORY"/>
    <property type="match status" value="1"/>
</dbReference>
<dbReference type="AlphaFoldDB" id="A0A7S3LEX7"/>
<dbReference type="Gene3D" id="3.30.565.10">
    <property type="entry name" value="Histidine kinase-like ATPase, C-terminal domain"/>
    <property type="match status" value="1"/>
</dbReference>
<evidence type="ECO:0000256" key="5">
    <source>
        <dbReference type="PROSITE-ProRule" id="PRU00169"/>
    </source>
</evidence>
<feature type="domain" description="Histidine kinase" evidence="6">
    <location>
        <begin position="1"/>
        <end position="111"/>
    </location>
</feature>
<dbReference type="GO" id="GO:0000160">
    <property type="term" value="P:phosphorelay signal transduction system"/>
    <property type="evidence" value="ECO:0007669"/>
    <property type="project" value="InterPro"/>
</dbReference>
<comment type="catalytic activity">
    <reaction evidence="1">
        <text>ATP + protein L-histidine = ADP + protein N-phospho-L-histidine.</text>
        <dbReference type="EC" id="2.7.13.3"/>
    </reaction>
</comment>
<evidence type="ECO:0000259" key="7">
    <source>
        <dbReference type="PROSITE" id="PS50110"/>
    </source>
</evidence>
<evidence type="ECO:0000256" key="2">
    <source>
        <dbReference type="ARBA" id="ARBA00012438"/>
    </source>
</evidence>
<protein>
    <recommendedName>
        <fullName evidence="2">histidine kinase</fullName>
        <ecNumber evidence="2">2.7.13.3</ecNumber>
    </recommendedName>
</protein>
<name>A0A7S3LEX7_9STRA</name>
<dbReference type="EMBL" id="HBIM01023094">
    <property type="protein sequence ID" value="CAE0420302.1"/>
    <property type="molecule type" value="Transcribed_RNA"/>
</dbReference>
<keyword evidence="5" id="KW-0597">Phosphoprotein</keyword>
<dbReference type="SMART" id="SM00448">
    <property type="entry name" value="REC"/>
    <property type="match status" value="1"/>
</dbReference>
<dbReference type="GO" id="GO:0004673">
    <property type="term" value="F:protein histidine kinase activity"/>
    <property type="evidence" value="ECO:0007669"/>
    <property type="project" value="UniProtKB-EC"/>
</dbReference>
<dbReference type="Pfam" id="PF00072">
    <property type="entry name" value="Response_reg"/>
    <property type="match status" value="1"/>
</dbReference>
<keyword evidence="4" id="KW-0418">Kinase</keyword>
<gene>
    <name evidence="8" type="ORF">ACOF00016_LOCUS17089</name>
</gene>
<dbReference type="InterPro" id="IPR036890">
    <property type="entry name" value="HATPase_C_sf"/>
</dbReference>
<evidence type="ECO:0000256" key="1">
    <source>
        <dbReference type="ARBA" id="ARBA00000085"/>
    </source>
</evidence>
<dbReference type="InterPro" id="IPR001789">
    <property type="entry name" value="Sig_transdc_resp-reg_receiver"/>
</dbReference>
<evidence type="ECO:0000256" key="4">
    <source>
        <dbReference type="ARBA" id="ARBA00022777"/>
    </source>
</evidence>
<accession>A0A7S3LEX7</accession>
<dbReference type="PANTHER" id="PTHR43047">
    <property type="entry name" value="TWO-COMPONENT HISTIDINE PROTEIN KINASE"/>
    <property type="match status" value="1"/>
</dbReference>
<keyword evidence="3" id="KW-0808">Transferase</keyword>
<dbReference type="SUPFAM" id="SSF52172">
    <property type="entry name" value="CheY-like"/>
    <property type="match status" value="1"/>
</dbReference>
<dbReference type="InterPro" id="IPR005467">
    <property type="entry name" value="His_kinase_dom"/>
</dbReference>
<dbReference type="PRINTS" id="PR00344">
    <property type="entry name" value="BCTRLSENSOR"/>
</dbReference>
<dbReference type="SUPFAM" id="SSF55874">
    <property type="entry name" value="ATPase domain of HSP90 chaperone/DNA topoisomerase II/histidine kinase"/>
    <property type="match status" value="1"/>
</dbReference>
<feature type="domain" description="Response regulatory" evidence="7">
    <location>
        <begin position="183"/>
        <end position="300"/>
    </location>
</feature>
<sequence length="304" mass="33284">MSNNMATGTLYSARKFVQQGFIRLYAAVVGGQVHLSVDDSGPGIPVNKRKHLFQKYQESLDTLCQGTGMGLCLCKSLSELLGGSLELDDSFDSGIEGCPGSRFVVKLNCSPIMMEDDENSNVAPPHLATSFSTPKTAESIEKAAESSPYFDRKTAVSAPESVAQVPLQDEEDAAQYRLPENLSVLVVDDDTILRRLITRTLKRVAPSWDITQASNGETAIRLADDHKFDIIFMDQYMASVEKQLLGTETSRALRAKGVTARICGLSANNMEQSFLEAGANAFLQKPIPCNAEQILEELRRILED</sequence>
<reference evidence="8" key="1">
    <citation type="submission" date="2021-01" db="EMBL/GenBank/DDBJ databases">
        <authorList>
            <person name="Corre E."/>
            <person name="Pelletier E."/>
            <person name="Niang G."/>
            <person name="Scheremetjew M."/>
            <person name="Finn R."/>
            <person name="Kale V."/>
            <person name="Holt S."/>
            <person name="Cochrane G."/>
            <person name="Meng A."/>
            <person name="Brown T."/>
            <person name="Cohen L."/>
        </authorList>
    </citation>
    <scope>NUCLEOTIDE SEQUENCE</scope>
    <source>
        <strain evidence="8">CCMP127</strain>
    </source>
</reference>
<dbReference type="SMART" id="SM00387">
    <property type="entry name" value="HATPase_c"/>
    <property type="match status" value="1"/>
</dbReference>
<dbReference type="InterPro" id="IPR003594">
    <property type="entry name" value="HATPase_dom"/>
</dbReference>
<evidence type="ECO:0000259" key="6">
    <source>
        <dbReference type="PROSITE" id="PS50109"/>
    </source>
</evidence>
<feature type="modified residue" description="4-aspartylphosphate" evidence="5">
    <location>
        <position position="234"/>
    </location>
</feature>
<proteinExistence type="predicted"/>
<dbReference type="InterPro" id="IPR004358">
    <property type="entry name" value="Sig_transdc_His_kin-like_C"/>
</dbReference>
<dbReference type="InterPro" id="IPR011006">
    <property type="entry name" value="CheY-like_superfamily"/>
</dbReference>
<dbReference type="Gene3D" id="3.40.50.2300">
    <property type="match status" value="1"/>
</dbReference>
<evidence type="ECO:0000313" key="8">
    <source>
        <dbReference type="EMBL" id="CAE0420302.1"/>
    </source>
</evidence>
<dbReference type="PROSITE" id="PS50109">
    <property type="entry name" value="HIS_KIN"/>
    <property type="match status" value="1"/>
</dbReference>